<keyword evidence="1" id="KW-1133">Transmembrane helix</keyword>
<evidence type="ECO:0000313" key="3">
    <source>
        <dbReference type="Proteomes" id="UP000474777"/>
    </source>
</evidence>
<feature type="transmembrane region" description="Helical" evidence="1">
    <location>
        <begin position="12"/>
        <end position="33"/>
    </location>
</feature>
<evidence type="ECO:0000313" key="2">
    <source>
        <dbReference type="EMBL" id="NEM98453.1"/>
    </source>
</evidence>
<dbReference type="AlphaFoldDB" id="A0A6B3LRJ5"/>
<keyword evidence="2" id="KW-0489">Methyltransferase</keyword>
<accession>A0A6B3LRJ5</accession>
<organism evidence="2 3">
    <name type="scientific">Pontibacter burrus</name>
    <dbReference type="NCBI Taxonomy" id="2704466"/>
    <lineage>
        <taxon>Bacteria</taxon>
        <taxon>Pseudomonadati</taxon>
        <taxon>Bacteroidota</taxon>
        <taxon>Cytophagia</taxon>
        <taxon>Cytophagales</taxon>
        <taxon>Hymenobacteraceae</taxon>
        <taxon>Pontibacter</taxon>
    </lineage>
</organism>
<sequence>MHRAERPSYDRLTTAINLLKYTYGIVPIVAGLDKYTHLLTNWNKYLAPAVADILPFSVGTFMSIVGVIEIIAGVLVLIRPKIGSLIVAFWLVGIAINLLISGQYFDVAVRDLVMAIGAFSLYMLLPDERV</sequence>
<evidence type="ECO:0000256" key="1">
    <source>
        <dbReference type="SAM" id="Phobius"/>
    </source>
</evidence>
<dbReference type="GO" id="GO:0032259">
    <property type="term" value="P:methylation"/>
    <property type="evidence" value="ECO:0007669"/>
    <property type="project" value="UniProtKB-KW"/>
</dbReference>
<feature type="transmembrane region" description="Helical" evidence="1">
    <location>
        <begin position="85"/>
        <end position="101"/>
    </location>
</feature>
<protein>
    <submittedName>
        <fullName evidence="2">tRNA (5-methylaminomethyl-2-thiouridylate)-methyltransferase</fullName>
    </submittedName>
</protein>
<name>A0A6B3LRJ5_9BACT</name>
<keyword evidence="1" id="KW-0812">Transmembrane</keyword>
<dbReference type="Proteomes" id="UP000474777">
    <property type="component" value="Unassembled WGS sequence"/>
</dbReference>
<proteinExistence type="predicted"/>
<gene>
    <name evidence="2" type="ORF">GXP69_12175</name>
</gene>
<dbReference type="EMBL" id="JAAGWD010000005">
    <property type="protein sequence ID" value="NEM98453.1"/>
    <property type="molecule type" value="Genomic_DNA"/>
</dbReference>
<dbReference type="GO" id="GO:0008168">
    <property type="term" value="F:methyltransferase activity"/>
    <property type="evidence" value="ECO:0007669"/>
    <property type="project" value="UniProtKB-KW"/>
</dbReference>
<keyword evidence="2" id="KW-0808">Transferase</keyword>
<reference evidence="2 3" key="1">
    <citation type="submission" date="2020-02" db="EMBL/GenBank/DDBJ databases">
        <authorList>
            <person name="Kim M.K."/>
        </authorList>
    </citation>
    <scope>NUCLEOTIDE SEQUENCE [LARGE SCALE GENOMIC DNA]</scope>
    <source>
        <strain evidence="2 3">BT327</strain>
    </source>
</reference>
<keyword evidence="1" id="KW-0472">Membrane</keyword>
<comment type="caution">
    <text evidence="2">The sequence shown here is derived from an EMBL/GenBank/DDBJ whole genome shotgun (WGS) entry which is preliminary data.</text>
</comment>
<keyword evidence="3" id="KW-1185">Reference proteome</keyword>
<feature type="transmembrane region" description="Helical" evidence="1">
    <location>
        <begin position="53"/>
        <end position="78"/>
    </location>
</feature>